<evidence type="ECO:0000256" key="2">
    <source>
        <dbReference type="ARBA" id="ARBA00022448"/>
    </source>
</evidence>
<comment type="subcellular location">
    <subcellularLocation>
        <location evidence="1">Cell membrane</location>
        <topology evidence="1">Multi-pass membrane protein</topology>
    </subcellularLocation>
</comment>
<dbReference type="EMBL" id="JARULN010000024">
    <property type="protein sequence ID" value="MDG5755325.1"/>
    <property type="molecule type" value="Genomic_DNA"/>
</dbReference>
<evidence type="ECO:0000256" key="3">
    <source>
        <dbReference type="ARBA" id="ARBA00022475"/>
    </source>
</evidence>
<feature type="transmembrane region" description="Helical" evidence="7">
    <location>
        <begin position="310"/>
        <end position="333"/>
    </location>
</feature>
<dbReference type="RefSeq" id="WP_278335639.1">
    <property type="nucleotide sequence ID" value="NZ_JARULN010000024.1"/>
</dbReference>
<evidence type="ECO:0000256" key="4">
    <source>
        <dbReference type="ARBA" id="ARBA00022692"/>
    </source>
</evidence>
<dbReference type="Proteomes" id="UP001218246">
    <property type="component" value="Unassembled WGS sequence"/>
</dbReference>
<comment type="caution">
    <text evidence="9">The sequence shown here is derived from an EMBL/GenBank/DDBJ whole genome shotgun (WGS) entry which is preliminary data.</text>
</comment>
<feature type="transmembrane region" description="Helical" evidence="7">
    <location>
        <begin position="135"/>
        <end position="154"/>
    </location>
</feature>
<protein>
    <submittedName>
        <fullName evidence="9">MFS transporter</fullName>
    </submittedName>
</protein>
<feature type="transmembrane region" description="Helical" evidence="7">
    <location>
        <begin position="287"/>
        <end position="304"/>
    </location>
</feature>
<feature type="transmembrane region" description="Helical" evidence="7">
    <location>
        <begin position="160"/>
        <end position="182"/>
    </location>
</feature>
<feature type="transmembrane region" description="Helical" evidence="7">
    <location>
        <begin position="95"/>
        <end position="123"/>
    </location>
</feature>
<name>A0ABT6H7K8_9BACI</name>
<feature type="transmembrane region" description="Helical" evidence="7">
    <location>
        <begin position="41"/>
        <end position="58"/>
    </location>
</feature>
<dbReference type="SUPFAM" id="SSF103473">
    <property type="entry name" value="MFS general substrate transporter"/>
    <property type="match status" value="1"/>
</dbReference>
<keyword evidence="3" id="KW-1003">Cell membrane</keyword>
<evidence type="ECO:0000256" key="1">
    <source>
        <dbReference type="ARBA" id="ARBA00004651"/>
    </source>
</evidence>
<feature type="transmembrane region" description="Helical" evidence="7">
    <location>
        <begin position="212"/>
        <end position="234"/>
    </location>
</feature>
<evidence type="ECO:0000313" key="9">
    <source>
        <dbReference type="EMBL" id="MDG5755325.1"/>
    </source>
</evidence>
<dbReference type="Gene3D" id="1.20.1250.20">
    <property type="entry name" value="MFS general substrate transporter like domains"/>
    <property type="match status" value="2"/>
</dbReference>
<dbReference type="InterPro" id="IPR036259">
    <property type="entry name" value="MFS_trans_sf"/>
</dbReference>
<keyword evidence="6 7" id="KW-0472">Membrane</keyword>
<accession>A0ABT6H7K8</accession>
<dbReference type="PROSITE" id="PS50850">
    <property type="entry name" value="MFS"/>
    <property type="match status" value="1"/>
</dbReference>
<dbReference type="Pfam" id="PF07690">
    <property type="entry name" value="MFS_1"/>
    <property type="match status" value="1"/>
</dbReference>
<feature type="transmembrane region" description="Helical" evidence="7">
    <location>
        <begin position="7"/>
        <end position="29"/>
    </location>
</feature>
<feature type="transmembrane region" description="Helical" evidence="7">
    <location>
        <begin position="376"/>
        <end position="397"/>
    </location>
</feature>
<gene>
    <name evidence="9" type="ORF">P6P90_15595</name>
</gene>
<keyword evidence="2" id="KW-0813">Transport</keyword>
<keyword evidence="5 7" id="KW-1133">Transmembrane helix</keyword>
<dbReference type="PANTHER" id="PTHR43414:SF6">
    <property type="entry name" value="MULTIDRUG RESISTANCE PROTEIN MDTG"/>
    <property type="match status" value="1"/>
</dbReference>
<dbReference type="InterPro" id="IPR011701">
    <property type="entry name" value="MFS"/>
</dbReference>
<evidence type="ECO:0000256" key="7">
    <source>
        <dbReference type="SAM" id="Phobius"/>
    </source>
</evidence>
<keyword evidence="4 7" id="KW-0812">Transmembrane</keyword>
<feature type="transmembrane region" description="Helical" evidence="7">
    <location>
        <begin position="345"/>
        <end position="370"/>
    </location>
</feature>
<proteinExistence type="predicted"/>
<reference evidence="9 10" key="1">
    <citation type="submission" date="2023-04" db="EMBL/GenBank/DDBJ databases">
        <title>Ectobacillus antri isolated from activated sludge.</title>
        <authorList>
            <person name="Yan P."/>
            <person name="Liu X."/>
        </authorList>
    </citation>
    <scope>NUCLEOTIDE SEQUENCE [LARGE SCALE GENOMIC DNA]</scope>
    <source>
        <strain evidence="9 10">C18H</strain>
    </source>
</reference>
<dbReference type="PANTHER" id="PTHR43414">
    <property type="entry name" value="MULTIDRUG RESISTANCE PROTEIN MDTG"/>
    <property type="match status" value="1"/>
</dbReference>
<evidence type="ECO:0000256" key="5">
    <source>
        <dbReference type="ARBA" id="ARBA00022989"/>
    </source>
</evidence>
<feature type="transmembrane region" description="Helical" evidence="7">
    <location>
        <begin position="246"/>
        <end position="266"/>
    </location>
</feature>
<evidence type="ECO:0000256" key="6">
    <source>
        <dbReference type="ARBA" id="ARBA00023136"/>
    </source>
</evidence>
<evidence type="ECO:0000259" key="8">
    <source>
        <dbReference type="PROSITE" id="PS50850"/>
    </source>
</evidence>
<keyword evidence="10" id="KW-1185">Reference proteome</keyword>
<feature type="domain" description="Major facilitator superfamily (MFS) profile" evidence="8">
    <location>
        <begin position="7"/>
        <end position="401"/>
    </location>
</feature>
<dbReference type="InterPro" id="IPR020846">
    <property type="entry name" value="MFS_dom"/>
</dbReference>
<evidence type="ECO:0000313" key="10">
    <source>
        <dbReference type="Proteomes" id="UP001218246"/>
    </source>
</evidence>
<organism evidence="9 10">
    <name type="scientific">Ectobacillus antri</name>
    <dbReference type="NCBI Taxonomy" id="2486280"/>
    <lineage>
        <taxon>Bacteria</taxon>
        <taxon>Bacillati</taxon>
        <taxon>Bacillota</taxon>
        <taxon>Bacilli</taxon>
        <taxon>Bacillales</taxon>
        <taxon>Bacillaceae</taxon>
        <taxon>Ectobacillus</taxon>
    </lineage>
</organism>
<sequence length="411" mass="45328">MESKQKTIVVVAVVTAFSLLGDSMLYIVLPIYWKEVGLDSLWQVGVLLSINRFIRLPFNPLVGWLYQTLPLRTGLMIAVVLGAIATLGYSVAKGFIAWLILRGLWGIAWSFFRIGGLSTVVYYADENGRGKSMGLYNGVYRLGSLFGMLFGGILVPVIGIHYVAGLFGCLAFLGLPLLMIAFRDKNENKQHEYKKQNIILTQTQNASYKASIIISGFFITVFIQGVFIATLSFIMERYYGKEVSVFGVVMSVTFLSGLIQSVRWGWEPYLASRFGHWSDGPKGRLPLYVIALVFVGLTFGMVSMNIWLPMWIVITLGVMLGATALTTLTDTLASDVAKTTNVVSFLTIYSIVLDIGAAVGPVISYVLITVDKGLMYLYWSGTGTFLLLAGFWLVVYVNKKKTSVIEGAYNG</sequence>